<name>A0A291RFE9_9NOCA</name>
<evidence type="ECO:0000313" key="2">
    <source>
        <dbReference type="EMBL" id="ATL65864.1"/>
    </source>
</evidence>
<accession>A0A291RFE9</accession>
<dbReference type="SUPFAM" id="SSF140453">
    <property type="entry name" value="EsxAB dimer-like"/>
    <property type="match status" value="1"/>
</dbReference>
<dbReference type="AlphaFoldDB" id="A0A291RFE9"/>
<protein>
    <recommendedName>
        <fullName evidence="1">DUF1023 domain-containing protein</fullName>
    </recommendedName>
</protein>
<organism evidence="2 3">
    <name type="scientific">Nocardia terpenica</name>
    <dbReference type="NCBI Taxonomy" id="455432"/>
    <lineage>
        <taxon>Bacteria</taxon>
        <taxon>Bacillati</taxon>
        <taxon>Actinomycetota</taxon>
        <taxon>Actinomycetes</taxon>
        <taxon>Mycobacteriales</taxon>
        <taxon>Nocardiaceae</taxon>
        <taxon>Nocardia</taxon>
    </lineage>
</organism>
<dbReference type="InterPro" id="IPR010427">
    <property type="entry name" value="DUF1023"/>
</dbReference>
<reference evidence="2 3" key="1">
    <citation type="submission" date="2017-10" db="EMBL/GenBank/DDBJ databases">
        <title>Comparative genomics between pathogenic Norcardia.</title>
        <authorList>
            <person name="Zeng L."/>
        </authorList>
    </citation>
    <scope>NUCLEOTIDE SEQUENCE [LARGE SCALE GENOMIC DNA]</scope>
    <source>
        <strain evidence="2 3">NC_YFY_NT001</strain>
    </source>
</reference>
<gene>
    <name evidence="2" type="ORF">CRH09_06190</name>
</gene>
<dbReference type="KEGG" id="ntp:CRH09_06190"/>
<evidence type="ECO:0000259" key="1">
    <source>
        <dbReference type="Pfam" id="PF06259"/>
    </source>
</evidence>
<dbReference type="Proteomes" id="UP000221961">
    <property type="component" value="Chromosome"/>
</dbReference>
<dbReference type="SUPFAM" id="SSF53474">
    <property type="entry name" value="alpha/beta-Hydrolases"/>
    <property type="match status" value="1"/>
</dbReference>
<evidence type="ECO:0000313" key="3">
    <source>
        <dbReference type="Proteomes" id="UP000221961"/>
    </source>
</evidence>
<dbReference type="InterPro" id="IPR036689">
    <property type="entry name" value="ESAT-6-like_sf"/>
</dbReference>
<sequence>MTTISHVRTCNPQTMITYAADLATQNATFTVRVEQMHHDVDTTMNSWKGEAAAAASARGLSQELAGNHLSETVVTLADHFNSYGSELDGYRTALLTIVDGELPFAGLTVDDDGNVTAPTLPSASNSAANSIAAALVQQALHGHAAGFQARIKTLLAQFGDTENKAAQAITTELQLLDAYEKSPDGPPVRSQVQDIIDGKTQLPSDPQKLHDFWESLTPAEKDALYRHDRFIGNHDGIPQVDRDHYNRLTVEQLRADAQHKLDYIEAAYPAYKGQEDTWQKQVDAAKTTLAGYNAISGQLDTKDGVPRLLSQVDDQGRAAIALRNPDTAGNVVTYVPGTGENTTSIGGGVDRAERMRQTAERLDDSKQTSVISWYGYNPPQSLTDATKTGYADNAAGALDSYQNGLRVTHDGNPSMNTVVGHSYGTTAIGHAASNGHTLNADKMILVASPGIGVDKPTDLNLTGVKPEDNTQHIWATTNSHDVIKLTPNFIHGPEPVETPGFGHEFHSEGTGPWYTLGWSFGAHSQYWDPGNPGLTNMGKIITGVGAPS</sequence>
<dbReference type="EMBL" id="CP023778">
    <property type="protein sequence ID" value="ATL65864.1"/>
    <property type="molecule type" value="Genomic_DNA"/>
</dbReference>
<proteinExistence type="predicted"/>
<dbReference type="RefSeq" id="WP_098693095.1">
    <property type="nucleotide sequence ID" value="NZ_CP023778.1"/>
</dbReference>
<dbReference type="GeneID" id="88357019"/>
<feature type="domain" description="DUF1023" evidence="1">
    <location>
        <begin position="314"/>
        <end position="489"/>
    </location>
</feature>
<dbReference type="InterPro" id="IPR029058">
    <property type="entry name" value="AB_hydrolase_fold"/>
</dbReference>
<dbReference type="Gene3D" id="3.40.50.1820">
    <property type="entry name" value="alpha/beta hydrolase"/>
    <property type="match status" value="1"/>
</dbReference>
<dbReference type="Pfam" id="PF06259">
    <property type="entry name" value="Abhydrolase_8"/>
    <property type="match status" value="1"/>
</dbReference>